<feature type="transmembrane region" description="Helical" evidence="7">
    <location>
        <begin position="255"/>
        <end position="274"/>
    </location>
</feature>
<feature type="transmembrane region" description="Helical" evidence="7">
    <location>
        <begin position="52"/>
        <end position="72"/>
    </location>
</feature>
<dbReference type="Gene3D" id="3.30.70.100">
    <property type="match status" value="1"/>
</dbReference>
<evidence type="ECO:0000256" key="7">
    <source>
        <dbReference type="SAM" id="Phobius"/>
    </source>
</evidence>
<dbReference type="InterPro" id="IPR020846">
    <property type="entry name" value="MFS_dom"/>
</dbReference>
<dbReference type="InterPro" id="IPR054152">
    <property type="entry name" value="YajR_YAM"/>
</dbReference>
<comment type="subcellular location">
    <subcellularLocation>
        <location evidence="1">Cell membrane</location>
        <topology evidence="1">Multi-pass membrane protein</topology>
    </subcellularLocation>
</comment>
<dbReference type="PANTHER" id="PTHR23517">
    <property type="entry name" value="RESISTANCE PROTEIN MDTM, PUTATIVE-RELATED-RELATED"/>
    <property type="match status" value="1"/>
</dbReference>
<protein>
    <submittedName>
        <fullName evidence="9">MFS transporter</fullName>
    </submittedName>
</protein>
<proteinExistence type="predicted"/>
<evidence type="ECO:0000256" key="6">
    <source>
        <dbReference type="ARBA" id="ARBA00023136"/>
    </source>
</evidence>
<evidence type="ECO:0000256" key="3">
    <source>
        <dbReference type="ARBA" id="ARBA00022475"/>
    </source>
</evidence>
<keyword evidence="6 7" id="KW-0472">Membrane</keyword>
<name>A0ABS5ZS45_9PROT</name>
<dbReference type="CDD" id="cd17472">
    <property type="entry name" value="MFS_YajR_like"/>
    <property type="match status" value="1"/>
</dbReference>
<evidence type="ECO:0000313" key="10">
    <source>
        <dbReference type="Proteomes" id="UP001197028"/>
    </source>
</evidence>
<feature type="transmembrane region" description="Helical" evidence="7">
    <location>
        <begin position="309"/>
        <end position="333"/>
    </location>
</feature>
<dbReference type="Gene3D" id="1.20.1250.20">
    <property type="entry name" value="MFS general substrate transporter like domains"/>
    <property type="match status" value="1"/>
</dbReference>
<evidence type="ECO:0000256" key="1">
    <source>
        <dbReference type="ARBA" id="ARBA00004651"/>
    </source>
</evidence>
<dbReference type="InterPro" id="IPR050171">
    <property type="entry name" value="MFS_Transporters"/>
</dbReference>
<feature type="domain" description="Major facilitator superfamily (MFS) profile" evidence="8">
    <location>
        <begin position="15"/>
        <end position="401"/>
    </location>
</feature>
<feature type="transmembrane region" description="Helical" evidence="7">
    <location>
        <begin position="286"/>
        <end position="303"/>
    </location>
</feature>
<evidence type="ECO:0000256" key="2">
    <source>
        <dbReference type="ARBA" id="ARBA00022448"/>
    </source>
</evidence>
<feature type="transmembrane region" description="Helical" evidence="7">
    <location>
        <begin position="222"/>
        <end position="243"/>
    </location>
</feature>
<feature type="transmembrane region" description="Helical" evidence="7">
    <location>
        <begin position="171"/>
        <end position="190"/>
    </location>
</feature>
<feature type="transmembrane region" description="Helical" evidence="7">
    <location>
        <begin position="378"/>
        <end position="396"/>
    </location>
</feature>
<reference evidence="9 10" key="1">
    <citation type="journal article" date="2021" name="ISME J.">
        <title>Genomic evolution of the class Acidithiobacillia: deep-branching Proteobacteria living in extreme acidic conditions.</title>
        <authorList>
            <person name="Moya-Beltran A."/>
            <person name="Beard S."/>
            <person name="Rojas-Villalobos C."/>
            <person name="Issotta F."/>
            <person name="Gallardo Y."/>
            <person name="Ulloa R."/>
            <person name="Giaveno A."/>
            <person name="Degli Esposti M."/>
            <person name="Johnson D.B."/>
            <person name="Quatrini R."/>
        </authorList>
    </citation>
    <scope>NUCLEOTIDE SEQUENCE [LARGE SCALE GENOMIC DNA]</scope>
    <source>
        <strain evidence="9 10">ATCC 19703</strain>
    </source>
</reference>
<keyword evidence="10" id="KW-1185">Reference proteome</keyword>
<feature type="transmembrane region" description="Helical" evidence="7">
    <location>
        <begin position="109"/>
        <end position="129"/>
    </location>
</feature>
<evidence type="ECO:0000313" key="9">
    <source>
        <dbReference type="EMBL" id="MBU2739471.1"/>
    </source>
</evidence>
<dbReference type="PANTHER" id="PTHR23517:SF2">
    <property type="entry name" value="MULTIDRUG RESISTANCE PROTEIN MDTH"/>
    <property type="match status" value="1"/>
</dbReference>
<dbReference type="EMBL" id="JABELD010000099">
    <property type="protein sequence ID" value="MBU2739471.1"/>
    <property type="molecule type" value="Genomic_DNA"/>
</dbReference>
<feature type="transmembrane region" description="Helical" evidence="7">
    <location>
        <begin position="141"/>
        <end position="165"/>
    </location>
</feature>
<accession>A0ABS5ZS45</accession>
<dbReference type="PROSITE" id="PS50850">
    <property type="entry name" value="MFS"/>
    <property type="match status" value="1"/>
</dbReference>
<dbReference type="RefSeq" id="WP_215864379.1">
    <property type="nucleotide sequence ID" value="NZ_JABELD010000099.1"/>
</dbReference>
<evidence type="ECO:0000259" key="8">
    <source>
        <dbReference type="PROSITE" id="PS50850"/>
    </source>
</evidence>
<feature type="transmembrane region" description="Helical" evidence="7">
    <location>
        <begin position="354"/>
        <end position="372"/>
    </location>
</feature>
<feature type="transmembrane region" description="Helical" evidence="7">
    <location>
        <begin position="16"/>
        <end position="40"/>
    </location>
</feature>
<dbReference type="InterPro" id="IPR011701">
    <property type="entry name" value="MFS"/>
</dbReference>
<evidence type="ECO:0000256" key="4">
    <source>
        <dbReference type="ARBA" id="ARBA00022692"/>
    </source>
</evidence>
<organism evidence="9 10">
    <name type="scientific">Acidithiobacillus concretivorus</name>
    <dbReference type="NCBI Taxonomy" id="3063952"/>
    <lineage>
        <taxon>Bacteria</taxon>
        <taxon>Pseudomonadati</taxon>
        <taxon>Pseudomonadota</taxon>
        <taxon>Acidithiobacillia</taxon>
        <taxon>Acidithiobacillales</taxon>
        <taxon>Acidithiobacillaceae</taxon>
        <taxon>Acidithiobacillus</taxon>
    </lineage>
</organism>
<dbReference type="Proteomes" id="UP001197028">
    <property type="component" value="Unassembled WGS sequence"/>
</dbReference>
<keyword evidence="5 7" id="KW-1133">Transmembrane helix</keyword>
<comment type="caution">
    <text evidence="9">The sequence shown here is derived from an EMBL/GenBank/DDBJ whole genome shotgun (WGS) entry which is preliminary data.</text>
</comment>
<feature type="transmembrane region" description="Helical" evidence="7">
    <location>
        <begin position="84"/>
        <end position="103"/>
    </location>
</feature>
<keyword evidence="4 7" id="KW-0812">Transmembrane</keyword>
<sequence length="467" mass="50302">MKNPEAALNQKERRAVFSLAGIFGLRLLGLFLVLPVFSVYAHGLRGAMDHPVLIGIALGAYGLTQAFFQIPFGKLSDQWGRKPVIAIGLLIFAIGSAIAATATSIEWLLIGRIVQGAGAVAAAIIALTADLVREERWTKAMAIIGITIGISFSISLILSAPLAGWIGVSGIFWLTSVLSLAAIGVLYLVIPAVPTRFHRDAEMSPAMLGDVLRDPSLLRLDFGIFSLHTGLTAIFVVLPLVLIDPRHPLLSLNDQWMLYLPVMLLSFVAMLPMIIVGEAKRKLKEVFIIAIAILLVSVILMALSAHNIWLIAVALFLFFMGFNVLEASLPSLVAKFCHPGAKGTATGVYTTSEFLGAFCGGLLGGLLYIPGARNYSDIFWAVAIIYAIWLVVALTMQRPRYLATRVFTLTEAAERQSNLTTRLLALPGIAEVAVFKDEGAVYCKVDSKVYDEQAVMGVLAGTASHRA</sequence>
<dbReference type="Pfam" id="PF21987">
    <property type="entry name" value="YajR_YAM"/>
    <property type="match status" value="1"/>
</dbReference>
<keyword evidence="3" id="KW-1003">Cell membrane</keyword>
<gene>
    <name evidence="9" type="ORF">HJG40_11905</name>
</gene>
<keyword evidence="2" id="KW-0813">Transport</keyword>
<evidence type="ECO:0000256" key="5">
    <source>
        <dbReference type="ARBA" id="ARBA00022989"/>
    </source>
</evidence>
<dbReference type="Pfam" id="PF07690">
    <property type="entry name" value="MFS_1"/>
    <property type="match status" value="1"/>
</dbReference>
<dbReference type="InterPro" id="IPR036259">
    <property type="entry name" value="MFS_trans_sf"/>
</dbReference>
<dbReference type="SUPFAM" id="SSF103473">
    <property type="entry name" value="MFS general substrate transporter"/>
    <property type="match status" value="1"/>
</dbReference>